<gene>
    <name evidence="2" type="ORF">A3B40_02405</name>
</gene>
<dbReference type="InterPro" id="IPR005135">
    <property type="entry name" value="Endo/exonuclease/phosphatase"/>
</dbReference>
<name>A0A1F7IIA1_9BACT</name>
<protein>
    <recommendedName>
        <fullName evidence="1">Endonuclease/exonuclease/phosphatase domain-containing protein</fullName>
    </recommendedName>
</protein>
<dbReference type="GO" id="GO:0016020">
    <property type="term" value="C:membrane"/>
    <property type="evidence" value="ECO:0007669"/>
    <property type="project" value="GOC"/>
</dbReference>
<evidence type="ECO:0000313" key="3">
    <source>
        <dbReference type="Proteomes" id="UP000178040"/>
    </source>
</evidence>
<dbReference type="AlphaFoldDB" id="A0A1F7IIA1"/>
<reference evidence="2 3" key="1">
    <citation type="journal article" date="2016" name="Nat. Commun.">
        <title>Thousands of microbial genomes shed light on interconnected biogeochemical processes in an aquifer system.</title>
        <authorList>
            <person name="Anantharaman K."/>
            <person name="Brown C.T."/>
            <person name="Hug L.A."/>
            <person name="Sharon I."/>
            <person name="Castelle C.J."/>
            <person name="Probst A.J."/>
            <person name="Thomas B.C."/>
            <person name="Singh A."/>
            <person name="Wilkins M.J."/>
            <person name="Karaoz U."/>
            <person name="Brodie E.L."/>
            <person name="Williams K.H."/>
            <person name="Hubbard S.S."/>
            <person name="Banfield J.F."/>
        </authorList>
    </citation>
    <scope>NUCLEOTIDE SEQUENCE [LARGE SCALE GENOMIC DNA]</scope>
</reference>
<dbReference type="Pfam" id="PF03372">
    <property type="entry name" value="Exo_endo_phos"/>
    <property type="match status" value="1"/>
</dbReference>
<dbReference type="PANTHER" id="PTHR14859">
    <property type="entry name" value="CALCOFLUOR WHITE HYPERSENSITIVE PROTEIN PRECURSOR"/>
    <property type="match status" value="1"/>
</dbReference>
<sequence length="231" mass="26126">MRLKILSWNIWYHGDLAKINEFLERFNADILGLQEVMMVDKKIQLSEHITDKLGYKYIYAPAFQIPINGLTTDVGNAIFTKNPILNRKIHNLSETDNRIAIQADVQMGNETLHIFNTHLLHTHQQPSEIQDLQASNLVKVLASKNTVLMGDFNALPESKAIRIINKAVKNTDAKSLPTWSVYPDGCKVCSPKGIIYKLDNIFVSKDIRSSSFKVEESRASDHLPISVVIEV</sequence>
<evidence type="ECO:0000259" key="1">
    <source>
        <dbReference type="Pfam" id="PF03372"/>
    </source>
</evidence>
<comment type="caution">
    <text evidence="2">The sequence shown here is derived from an EMBL/GenBank/DDBJ whole genome shotgun (WGS) entry which is preliminary data.</text>
</comment>
<accession>A0A1F7IIA1</accession>
<dbReference type="EMBL" id="MGAI01000059">
    <property type="protein sequence ID" value="OGK43089.1"/>
    <property type="molecule type" value="Genomic_DNA"/>
</dbReference>
<feature type="domain" description="Endonuclease/exonuclease/phosphatase" evidence="1">
    <location>
        <begin position="6"/>
        <end position="222"/>
    </location>
</feature>
<dbReference type="GO" id="GO:0006506">
    <property type="term" value="P:GPI anchor biosynthetic process"/>
    <property type="evidence" value="ECO:0007669"/>
    <property type="project" value="TreeGrafter"/>
</dbReference>
<dbReference type="InterPro" id="IPR051916">
    <property type="entry name" value="GPI-anchor_lipid_remodeler"/>
</dbReference>
<proteinExistence type="predicted"/>
<dbReference type="Gene3D" id="3.60.10.10">
    <property type="entry name" value="Endonuclease/exonuclease/phosphatase"/>
    <property type="match status" value="1"/>
</dbReference>
<evidence type="ECO:0000313" key="2">
    <source>
        <dbReference type="EMBL" id="OGK43089.1"/>
    </source>
</evidence>
<dbReference type="GO" id="GO:0003824">
    <property type="term" value="F:catalytic activity"/>
    <property type="evidence" value="ECO:0007669"/>
    <property type="project" value="InterPro"/>
</dbReference>
<dbReference type="SUPFAM" id="SSF56219">
    <property type="entry name" value="DNase I-like"/>
    <property type="match status" value="1"/>
</dbReference>
<dbReference type="PANTHER" id="PTHR14859:SF1">
    <property type="entry name" value="PGAP2-INTERACTING PROTEIN"/>
    <property type="match status" value="1"/>
</dbReference>
<dbReference type="InterPro" id="IPR036691">
    <property type="entry name" value="Endo/exonu/phosph_ase_sf"/>
</dbReference>
<organism evidence="2 3">
    <name type="scientific">Candidatus Roizmanbacteria bacterium RIFCSPLOWO2_01_FULL_37_16</name>
    <dbReference type="NCBI Taxonomy" id="1802058"/>
    <lineage>
        <taxon>Bacteria</taxon>
        <taxon>Candidatus Roizmaniibacteriota</taxon>
    </lineage>
</organism>
<dbReference type="Proteomes" id="UP000178040">
    <property type="component" value="Unassembled WGS sequence"/>
</dbReference>